<dbReference type="HAMAP" id="MF_03130">
    <property type="entry name" value="mec17"/>
    <property type="match status" value="1"/>
</dbReference>
<reference evidence="6 7" key="1">
    <citation type="journal article" date="2007" name="Science">
        <title>The Chlamydomonas genome reveals the evolution of key animal and plant functions.</title>
        <authorList>
            <person name="Merchant S.S."/>
            <person name="Prochnik S.E."/>
            <person name="Vallon O."/>
            <person name="Harris E.H."/>
            <person name="Karpowicz S.J."/>
            <person name="Witman G.B."/>
            <person name="Terry A."/>
            <person name="Salamov A."/>
            <person name="Fritz-Laylin L.K."/>
            <person name="Marechal-Drouard L."/>
            <person name="Marshall W.F."/>
            <person name="Qu L.H."/>
            <person name="Nelson D.R."/>
            <person name="Sanderfoot A.A."/>
            <person name="Spalding M.H."/>
            <person name="Kapitonov V.V."/>
            <person name="Ren Q."/>
            <person name="Ferris P."/>
            <person name="Lindquist E."/>
            <person name="Shapiro H."/>
            <person name="Lucas S.M."/>
            <person name="Grimwood J."/>
            <person name="Schmutz J."/>
            <person name="Cardol P."/>
            <person name="Cerutti H."/>
            <person name="Chanfreau G."/>
            <person name="Chen C.L."/>
            <person name="Cognat V."/>
            <person name="Croft M.T."/>
            <person name="Dent R."/>
            <person name="Dutcher S."/>
            <person name="Fernandez E."/>
            <person name="Fukuzawa H."/>
            <person name="Gonzalez-Ballester D."/>
            <person name="Gonzalez-Halphen D."/>
            <person name="Hallmann A."/>
            <person name="Hanikenne M."/>
            <person name="Hippler M."/>
            <person name="Inwood W."/>
            <person name="Jabbari K."/>
            <person name="Kalanon M."/>
            <person name="Kuras R."/>
            <person name="Lefebvre P.A."/>
            <person name="Lemaire S.D."/>
            <person name="Lobanov A.V."/>
            <person name="Lohr M."/>
            <person name="Manuell A."/>
            <person name="Meier I."/>
            <person name="Mets L."/>
            <person name="Mittag M."/>
            <person name="Mittelmeier T."/>
            <person name="Moroney J.V."/>
            <person name="Moseley J."/>
            <person name="Napoli C."/>
            <person name="Nedelcu A.M."/>
            <person name="Niyogi K."/>
            <person name="Novoselov S.V."/>
            <person name="Paulsen I.T."/>
            <person name="Pazour G."/>
            <person name="Purton S."/>
            <person name="Ral J.P."/>
            <person name="Riano-Pachon D.M."/>
            <person name="Riekhof W."/>
            <person name="Rymarquis L."/>
            <person name="Schroda M."/>
            <person name="Stern D."/>
            <person name="Umen J."/>
            <person name="Willows R."/>
            <person name="Wilson N."/>
            <person name="Zimmer S.L."/>
            <person name="Allmer J."/>
            <person name="Balk J."/>
            <person name="Bisova K."/>
            <person name="Chen C.J."/>
            <person name="Elias M."/>
            <person name="Gendler K."/>
            <person name="Hauser C."/>
            <person name="Lamb M.R."/>
            <person name="Ledford H."/>
            <person name="Long J.C."/>
            <person name="Minagawa J."/>
            <person name="Page M.D."/>
            <person name="Pan J."/>
            <person name="Pootakham W."/>
            <person name="Roje S."/>
            <person name="Rose A."/>
            <person name="Stahlberg E."/>
            <person name="Terauchi A.M."/>
            <person name="Yang P."/>
            <person name="Ball S."/>
            <person name="Bowler C."/>
            <person name="Dieckmann C.L."/>
            <person name="Gladyshev V.N."/>
            <person name="Green P."/>
            <person name="Jorgensen R."/>
            <person name="Mayfield S."/>
            <person name="Mueller-Roeber B."/>
            <person name="Rajamani S."/>
            <person name="Sayre R.T."/>
            <person name="Brokstein P."/>
            <person name="Dubchak I."/>
            <person name="Goodstein D."/>
            <person name="Hornick L."/>
            <person name="Huang Y.W."/>
            <person name="Jhaveri J."/>
            <person name="Luo Y."/>
            <person name="Martinez D."/>
            <person name="Ngau W.C."/>
            <person name="Otillar B."/>
            <person name="Poliakov A."/>
            <person name="Porter A."/>
            <person name="Szajkowski L."/>
            <person name="Werner G."/>
            <person name="Zhou K."/>
            <person name="Grigoriev I.V."/>
            <person name="Rokhsar D.S."/>
            <person name="Grossman A.R."/>
        </authorList>
    </citation>
    <scope>NUCLEOTIDE SEQUENCE [LARGE SCALE GENOMIC DNA]</scope>
    <source>
        <strain evidence="7">CC-503</strain>
    </source>
</reference>
<dbReference type="PROSITE" id="PS51730">
    <property type="entry name" value="GNAT_ATAT"/>
    <property type="match status" value="1"/>
</dbReference>
<evidence type="ECO:0000256" key="3">
    <source>
        <dbReference type="HAMAP-Rule" id="MF_03130"/>
    </source>
</evidence>
<dbReference type="PANTHER" id="PTHR12327:SF0">
    <property type="entry name" value="ALPHA-TUBULIN N-ACETYLTRANSFERASE 1"/>
    <property type="match status" value="1"/>
</dbReference>
<feature type="site" description="Crucial for catalytic activity" evidence="3">
    <location>
        <position position="50"/>
    </location>
</feature>
<feature type="compositionally biased region" description="Gly residues" evidence="4">
    <location>
        <begin position="412"/>
        <end position="433"/>
    </location>
</feature>
<dbReference type="KEGG" id="cre:CHLRE_07g345150v5"/>
<sequence length="639" mass="63687">MEFDFASLAFGGEQHISFWDSKRIATLKPDDQELLTKLLDVFGKKSAVAQGLGAPVTDIYRLRSTDQRLYLYMYRESRKTVVLGGLKVGSKRLFVRTGTADLREIEPVCVLDFYVHESCQRQGVGKALFEHFLMAEGHDPATLAYDRPSPKLLAFLRKHYGLEQYVPQSNNYVVFDRYWELCPPGSRQPHRGPGSMPPGASGQLQGRNASRGSVASISTPSGHGGHGPRATPLMGMMPPGSGAGGYPPHWTPSALGSPSGGHPGGPPAPIGNSPSFGRRWASNNFGQGPPQAAPPYPAPGTAGGPAFSIPPAGGDAQGGIVDALDAFARQQQQQGSGASSPQRGGAGAPWEGGAAGPAGTGASGFGGGAGTWPPQGAPELPPAGAPSGMQPPGSRGAYSYRPPWATDEAAGPSGGSASGGVDAGPGAGPGAAGYAGFNSPPPPMRTPSKDRFGMGPGNGGPAPVQRSPMHSILGGGGGYDAVAGGRSGAAQTRALQQQLLSMQAGDGAVAAAAAGGPVLGGGYGGGGGHPGSYQQQQQHAPPSLYSGAPPAHGAGQGGDEDGGRLPGMMGHGSLALGMLGAAPSGRHGAGSGGHAGGPGGGPPGGTSAGTPPAAGGHSAAKLMAVKQRSGAGAADCLVW</sequence>
<dbReference type="InterPro" id="IPR016181">
    <property type="entry name" value="Acyl_CoA_acyltransferase"/>
</dbReference>
<evidence type="ECO:0000259" key="5">
    <source>
        <dbReference type="PROSITE" id="PS51730"/>
    </source>
</evidence>
<feature type="binding site" evidence="3">
    <location>
        <begin position="149"/>
        <end position="158"/>
    </location>
    <ligand>
        <name>acetyl-CoA</name>
        <dbReference type="ChEBI" id="CHEBI:57288"/>
    </ligand>
</feature>
<dbReference type="Gramene" id="PNW81170">
    <property type="protein sequence ID" value="PNW81170"/>
    <property type="gene ID" value="CHLRE_07g345150v5"/>
</dbReference>
<keyword evidence="2 3" id="KW-0012">Acyltransferase</keyword>
<dbReference type="InterPro" id="IPR007965">
    <property type="entry name" value="GNAT_ATAT"/>
</dbReference>
<dbReference type="InParanoid" id="A0A2K3DKX5"/>
<evidence type="ECO:0000313" key="7">
    <source>
        <dbReference type="Proteomes" id="UP000006906"/>
    </source>
</evidence>
<evidence type="ECO:0000256" key="4">
    <source>
        <dbReference type="SAM" id="MobiDB-lite"/>
    </source>
</evidence>
<dbReference type="GO" id="GO:0019799">
    <property type="term" value="F:tubulin N-acetyltransferase activity"/>
    <property type="evidence" value="ECO:0000318"/>
    <property type="project" value="GO_Central"/>
</dbReference>
<organism evidence="6 7">
    <name type="scientific">Chlamydomonas reinhardtii</name>
    <name type="common">Chlamydomonas smithii</name>
    <dbReference type="NCBI Taxonomy" id="3055"/>
    <lineage>
        <taxon>Eukaryota</taxon>
        <taxon>Viridiplantae</taxon>
        <taxon>Chlorophyta</taxon>
        <taxon>core chlorophytes</taxon>
        <taxon>Chlorophyceae</taxon>
        <taxon>CS clade</taxon>
        <taxon>Chlamydomonadales</taxon>
        <taxon>Chlamydomonadaceae</taxon>
        <taxon>Chlamydomonas</taxon>
    </lineage>
</organism>
<dbReference type="GO" id="GO:0000226">
    <property type="term" value="P:microtubule cytoskeleton organization"/>
    <property type="evidence" value="ECO:0000318"/>
    <property type="project" value="GO_Central"/>
</dbReference>
<feature type="region of interest" description="Disordered" evidence="4">
    <location>
        <begin position="523"/>
        <end position="618"/>
    </location>
</feature>
<comment type="catalytic activity">
    <reaction evidence="3">
        <text>L-lysyl-[alpha-tubulin] + acetyl-CoA = N(6)-acetyl-L-lysyl-[alpha-tubulin] + CoA + H(+)</text>
        <dbReference type="Rhea" id="RHEA:15277"/>
        <dbReference type="Rhea" id="RHEA-COMP:11278"/>
        <dbReference type="Rhea" id="RHEA-COMP:11279"/>
        <dbReference type="ChEBI" id="CHEBI:15378"/>
        <dbReference type="ChEBI" id="CHEBI:29969"/>
        <dbReference type="ChEBI" id="CHEBI:57287"/>
        <dbReference type="ChEBI" id="CHEBI:57288"/>
        <dbReference type="ChEBI" id="CHEBI:61930"/>
        <dbReference type="EC" id="2.3.1.108"/>
    </reaction>
</comment>
<feature type="compositionally biased region" description="Gly residues" evidence="4">
    <location>
        <begin position="587"/>
        <end position="607"/>
    </location>
</feature>
<dbReference type="InterPro" id="IPR038746">
    <property type="entry name" value="Atat"/>
</dbReference>
<dbReference type="PANTHER" id="PTHR12327">
    <property type="entry name" value="ALPHA-TUBULIN N-ACETYLTRANSFERASE 1"/>
    <property type="match status" value="1"/>
</dbReference>
<comment type="function">
    <text evidence="3">Specifically acetylates 'Lys-40' in alpha-tubulin on the lumenal side of microtubules. Promotes microtubule destabilization and accelerates microtubule dynamics; this activity may be independent of acetylation activity. Acetylates alpha-tubulin with a slow enzymatic rate, due to a catalytic site that is not optimized for acetyl transfer. Enters the microtubule through each end and diffuses quickly throughout the lumen of microtubules. Acetylates only long/old microtubules because of its slow acetylation rate since it does not have time to act on dynamically unstable microtubules before the enzyme is released.</text>
</comment>
<feature type="compositionally biased region" description="Low complexity" evidence="4">
    <location>
        <begin position="232"/>
        <end position="257"/>
    </location>
</feature>
<dbReference type="STRING" id="3055.A0A2K3DKX5"/>
<feature type="compositionally biased region" description="Polar residues" evidence="4">
    <location>
        <begin position="202"/>
        <end position="221"/>
    </location>
</feature>
<dbReference type="Pfam" id="PF05301">
    <property type="entry name" value="Acetyltransf_16"/>
    <property type="match status" value="1"/>
</dbReference>
<feature type="compositionally biased region" description="Gly residues" evidence="4">
    <location>
        <begin position="353"/>
        <end position="370"/>
    </location>
</feature>
<proteinExistence type="inferred from homology"/>
<feature type="compositionally biased region" description="Low complexity" evidence="4">
    <location>
        <begin position="531"/>
        <end position="553"/>
    </location>
</feature>
<dbReference type="EMBL" id="CM008968">
    <property type="protein sequence ID" value="PNW81170.1"/>
    <property type="molecule type" value="Genomic_DNA"/>
</dbReference>
<name>A0A2K3DKX5_CHLRE</name>
<accession>A0A2K3DKX5</accession>
<feature type="domain" description="N-acetyltransferase" evidence="5">
    <location>
        <begin position="1"/>
        <end position="179"/>
    </location>
</feature>
<evidence type="ECO:0000256" key="2">
    <source>
        <dbReference type="ARBA" id="ARBA00023315"/>
    </source>
</evidence>
<dbReference type="OrthoDB" id="447510at2759"/>
<dbReference type="GO" id="GO:0070507">
    <property type="term" value="P:regulation of microtubule cytoskeleton organization"/>
    <property type="evidence" value="ECO:0007669"/>
    <property type="project" value="UniProtKB-UniRule"/>
</dbReference>
<dbReference type="OMA" id="AADCLVW"/>
<comment type="similarity">
    <text evidence="3">Belongs to the acetyltransferase ATAT1 family.</text>
</comment>
<feature type="region of interest" description="Disordered" evidence="4">
    <location>
        <begin position="186"/>
        <end position="478"/>
    </location>
</feature>
<dbReference type="AlphaFoldDB" id="A0A2K3DKX5"/>
<dbReference type="GO" id="GO:0005874">
    <property type="term" value="C:microtubule"/>
    <property type="evidence" value="ECO:0007669"/>
    <property type="project" value="InterPro"/>
</dbReference>
<feature type="compositionally biased region" description="Low complexity" evidence="4">
    <location>
        <begin position="608"/>
        <end position="618"/>
    </location>
</feature>
<feature type="binding site" evidence="3">
    <location>
        <begin position="113"/>
        <end position="126"/>
    </location>
    <ligand>
        <name>acetyl-CoA</name>
        <dbReference type="ChEBI" id="CHEBI:57288"/>
    </ligand>
</feature>
<protein>
    <recommendedName>
        <fullName evidence="3">Alpha-tubulin N-acetyltransferase</fullName>
        <shortName evidence="3">Alpha-TAT</shortName>
        <shortName evidence="3">TAT</shortName>
        <ecNumber evidence="3">2.3.1.108</ecNumber>
    </recommendedName>
    <alternativeName>
        <fullName evidence="3">Acetyltransferase mec-17 homolog</fullName>
    </alternativeName>
</protein>
<dbReference type="CDD" id="cd04301">
    <property type="entry name" value="NAT_SF"/>
    <property type="match status" value="1"/>
</dbReference>
<dbReference type="GeneID" id="66054164"/>
<keyword evidence="7" id="KW-1185">Reference proteome</keyword>
<feature type="compositionally biased region" description="Low complexity" evidence="4">
    <location>
        <begin position="328"/>
        <end position="352"/>
    </location>
</feature>
<feature type="compositionally biased region" description="Pro residues" evidence="4">
    <location>
        <begin position="375"/>
        <end position="384"/>
    </location>
</feature>
<dbReference type="SUPFAM" id="SSF55729">
    <property type="entry name" value="Acyl-CoA N-acyltransferases (Nat)"/>
    <property type="match status" value="1"/>
</dbReference>
<dbReference type="EC" id="2.3.1.108" evidence="3"/>
<gene>
    <name evidence="6" type="ORF">CHLRE_07g345150v5</name>
</gene>
<dbReference type="RefSeq" id="XP_042923011.1">
    <property type="nucleotide sequence ID" value="XM_043064443.1"/>
</dbReference>
<dbReference type="Gene3D" id="3.40.630.30">
    <property type="match status" value="1"/>
</dbReference>
<evidence type="ECO:0000256" key="1">
    <source>
        <dbReference type="ARBA" id="ARBA00022679"/>
    </source>
</evidence>
<evidence type="ECO:0000313" key="6">
    <source>
        <dbReference type="EMBL" id="PNW81170.1"/>
    </source>
</evidence>
<dbReference type="Proteomes" id="UP000006906">
    <property type="component" value="Chromosome 7"/>
</dbReference>
<keyword evidence="1 3" id="KW-0808">Transferase</keyword>